<dbReference type="GO" id="GO:0005634">
    <property type="term" value="C:nucleus"/>
    <property type="evidence" value="ECO:0000318"/>
    <property type="project" value="GO_Central"/>
</dbReference>
<name>A0A2I3SX08_PANTR</name>
<evidence type="ECO:0000256" key="2">
    <source>
        <dbReference type="SAM" id="MobiDB-lite"/>
    </source>
</evidence>
<dbReference type="InterPro" id="IPR041898">
    <property type="entry name" value="MAGE_WH1"/>
</dbReference>
<accession>A0A2I3SX08</accession>
<sequence length="345" mass="37945">MLPLSVGLWVPIAQLLPALLPAALTRVIMSSEQKSLHCKPEEGLEAQEEALGLVGAQAPTTEEQEAAVSSSSPLVPGTLEEVPAAESAGLPQSPQGASALPTTISFTRWRQPNEGSSSQEEEGPSTSPDAESLFREALSNKVDELAHFLLRKYRAKELVTKAEMLERVIKNYKRCFPVIFGKASESLKMIFGIDVKEVDPTSNTYTLVTCLGLSYDGLVGNNQIFPKTGLLIIVLGTIAMEGDSASEEEIWEELGVMGVYDGREHSVYGEPRKLLTQDWVQENYLEYRQVPGSDPPRYEFLWGPRALAETSYVKVLEHVVRVNARVRIAYPSLREAALLEEEEGV</sequence>
<dbReference type="InterPro" id="IPR037445">
    <property type="entry name" value="MAGE"/>
</dbReference>
<dbReference type="InterPro" id="IPR002190">
    <property type="entry name" value="MHD_dom"/>
</dbReference>
<feature type="region of interest" description="Disordered" evidence="2">
    <location>
        <begin position="109"/>
        <end position="130"/>
    </location>
</feature>
<dbReference type="GO" id="GO:0042826">
    <property type="term" value="F:histone deacetylase binding"/>
    <property type="evidence" value="ECO:0000318"/>
    <property type="project" value="GO_Central"/>
</dbReference>
<reference evidence="5" key="1">
    <citation type="submission" date="2025-08" db="UniProtKB">
        <authorList>
            <consortium name="Ensembl"/>
        </authorList>
    </citation>
    <scope>IDENTIFICATION</scope>
</reference>
<organism evidence="5 6">
    <name type="scientific">Pan troglodytes</name>
    <name type="common">Chimpanzee</name>
    <dbReference type="NCBI Taxonomy" id="9598"/>
    <lineage>
        <taxon>Eukaryota</taxon>
        <taxon>Metazoa</taxon>
        <taxon>Chordata</taxon>
        <taxon>Craniata</taxon>
        <taxon>Vertebrata</taxon>
        <taxon>Euteleostomi</taxon>
        <taxon>Mammalia</taxon>
        <taxon>Eutheria</taxon>
        <taxon>Euarchontoglires</taxon>
        <taxon>Primates</taxon>
        <taxon>Haplorrhini</taxon>
        <taxon>Catarrhini</taxon>
        <taxon>Hominidae</taxon>
        <taxon>Pan</taxon>
    </lineage>
</organism>
<dbReference type="InterPro" id="IPR021072">
    <property type="entry name" value="MAGE_N"/>
</dbReference>
<evidence type="ECO:0000313" key="5">
    <source>
        <dbReference type="Ensembl" id="ENSPTRP00000081486.1"/>
    </source>
</evidence>
<reference evidence="5" key="2">
    <citation type="submission" date="2025-09" db="UniProtKB">
        <authorList>
            <consortium name="Ensembl"/>
        </authorList>
    </citation>
    <scope>IDENTIFICATION</scope>
</reference>
<dbReference type="InParanoid" id="A0A2I3SX08"/>
<dbReference type="FunFam" id="1.10.10.1200:FF:000002">
    <property type="entry name" value="MAGE family member A11"/>
    <property type="match status" value="1"/>
</dbReference>
<keyword evidence="3" id="KW-0732">Signal</keyword>
<dbReference type="PANTHER" id="PTHR11736:SF48">
    <property type="entry name" value="MELANOMA-ASSOCIATED ANTIGEN 4"/>
    <property type="match status" value="1"/>
</dbReference>
<dbReference type="GeneTree" id="ENSGT00940000166837"/>
<feature type="signal peptide" evidence="3">
    <location>
        <begin position="1"/>
        <end position="25"/>
    </location>
</feature>
<dbReference type="Ensembl" id="ENSPTRT00000084205.1">
    <property type="protein sequence ID" value="ENSPTRP00000081486.1"/>
    <property type="gene ID" value="ENSPTRG00000044622.1"/>
</dbReference>
<dbReference type="Gene3D" id="1.10.10.1210">
    <property type="entry name" value="MAGE homology domain, winged helix WH2 motif"/>
    <property type="match status" value="1"/>
</dbReference>
<dbReference type="SMART" id="SM01373">
    <property type="entry name" value="MAGE"/>
    <property type="match status" value="1"/>
</dbReference>
<evidence type="ECO:0000256" key="3">
    <source>
        <dbReference type="SAM" id="SignalP"/>
    </source>
</evidence>
<dbReference type="Pfam" id="PF12440">
    <property type="entry name" value="MAGE_N"/>
    <property type="match status" value="1"/>
</dbReference>
<evidence type="ECO:0000256" key="1">
    <source>
        <dbReference type="ARBA" id="ARBA00084104"/>
    </source>
</evidence>
<dbReference type="PANTHER" id="PTHR11736">
    <property type="entry name" value="MELANOMA-ASSOCIATED ANTIGEN MAGE ANTIGEN"/>
    <property type="match status" value="1"/>
</dbReference>
<dbReference type="PaxDb" id="9598-ENSPTRP00000038567"/>
<evidence type="ECO:0000313" key="6">
    <source>
        <dbReference type="Proteomes" id="UP000002277"/>
    </source>
</evidence>
<dbReference type="OMA" id="VEVNCAP"/>
<dbReference type="FunCoup" id="A0A2I3SX08">
    <property type="interactions" value="1"/>
</dbReference>
<dbReference type="Bgee" id="ENSPTRG00000044622">
    <property type="expression patterns" value="Expressed in testis"/>
</dbReference>
<protein>
    <recommendedName>
        <fullName evidence="4">MAGE domain-containing protein</fullName>
    </recommendedName>
</protein>
<feature type="domain" description="MAGE" evidence="4">
    <location>
        <begin position="138"/>
        <end position="337"/>
    </location>
</feature>
<keyword evidence="6" id="KW-1185">Reference proteome</keyword>
<dbReference type="PROSITE" id="PS50838">
    <property type="entry name" value="MAGE"/>
    <property type="match status" value="1"/>
</dbReference>
<dbReference type="GO" id="GO:0000122">
    <property type="term" value="P:negative regulation of transcription by RNA polymerase II"/>
    <property type="evidence" value="ECO:0000318"/>
    <property type="project" value="GO_Central"/>
</dbReference>
<feature type="chain" id="PRO_5014174172" description="MAGE domain-containing protein" evidence="3">
    <location>
        <begin position="26"/>
        <end position="345"/>
    </location>
</feature>
<evidence type="ECO:0000259" key="4">
    <source>
        <dbReference type="PROSITE" id="PS50838"/>
    </source>
</evidence>
<dbReference type="FunFam" id="1.10.10.1210:FF:000001">
    <property type="entry name" value="melanoma-associated antigen D1"/>
    <property type="match status" value="1"/>
</dbReference>
<dbReference type="SMART" id="SM01392">
    <property type="entry name" value="MAGE_N"/>
    <property type="match status" value="1"/>
</dbReference>
<keyword evidence="1" id="KW-0825">Tumor antigen</keyword>
<dbReference type="Proteomes" id="UP000002277">
    <property type="component" value="Unplaced"/>
</dbReference>
<dbReference type="InterPro" id="IPR041899">
    <property type="entry name" value="MAGE_WH2"/>
</dbReference>
<dbReference type="AlphaFoldDB" id="A0A2I3SX08"/>
<dbReference type="Pfam" id="PF01454">
    <property type="entry name" value="MAGE"/>
    <property type="match status" value="1"/>
</dbReference>
<dbReference type="Gene3D" id="1.10.10.1200">
    <property type="entry name" value="MAGE homology domain, winged helix WH1 motif"/>
    <property type="match status" value="1"/>
</dbReference>
<proteinExistence type="predicted"/>